<dbReference type="EMBL" id="CP095071">
    <property type="protein sequence ID" value="UOQ84307.1"/>
    <property type="molecule type" value="Genomic_DNA"/>
</dbReference>
<keyword evidence="7" id="KW-1185">Reference proteome</keyword>
<comment type="similarity">
    <text evidence="4">Belongs to the SprT family.</text>
</comment>
<proteinExistence type="inferred from homology"/>
<reference evidence="6 7" key="1">
    <citation type="submission" date="2022-04" db="EMBL/GenBank/DDBJ databases">
        <title>Gracilibacillus sp. isolated from saltern.</title>
        <authorList>
            <person name="Won M."/>
            <person name="Lee C.-M."/>
            <person name="Woen H.-Y."/>
            <person name="Kwon S.-W."/>
        </authorList>
    </citation>
    <scope>NUCLEOTIDE SEQUENCE [LARGE SCALE GENOMIC DNA]</scope>
    <source>
        <strain evidence="6 7">SSPM10-3</strain>
    </source>
</reference>
<evidence type="ECO:0000256" key="1">
    <source>
        <dbReference type="ARBA" id="ARBA00022490"/>
    </source>
</evidence>
<organism evidence="6 7">
    <name type="scientific">Gracilibacillus salinarum</name>
    <dbReference type="NCBI Taxonomy" id="2932255"/>
    <lineage>
        <taxon>Bacteria</taxon>
        <taxon>Bacillati</taxon>
        <taxon>Bacillota</taxon>
        <taxon>Bacilli</taxon>
        <taxon>Bacillales</taxon>
        <taxon>Bacillaceae</taxon>
        <taxon>Gracilibacillus</taxon>
    </lineage>
</organism>
<protein>
    <recommendedName>
        <fullName evidence="4">Protein SprT-like</fullName>
    </recommendedName>
</protein>
<evidence type="ECO:0000256" key="2">
    <source>
        <dbReference type="ARBA" id="ARBA00022723"/>
    </source>
</evidence>
<feature type="binding site" evidence="4">
    <location>
        <position position="70"/>
    </location>
    <ligand>
        <name>Zn(2+)</name>
        <dbReference type="ChEBI" id="CHEBI:29105"/>
    </ligand>
</feature>
<dbReference type="NCBIfam" id="NF003339">
    <property type="entry name" value="PRK04351.1"/>
    <property type="match status" value="1"/>
</dbReference>
<keyword evidence="3 4" id="KW-0862">Zinc</keyword>
<name>A0ABY4GLM3_9BACI</name>
<sequence length="153" mass="18473">MSVMSQIVLEKLTQEISEKEFRKPFVDDVCFNNRLRTTGGRYLPGKRLIELNPKYFDELGFDEFVGIIKHELCHYHLHIEGKGYQHRDREFRELLKQTNSPRFCNPLPSKQNDFKYQYQCSDCEQVYNRRKRMNVNRYRCGKCRGRLTLLRKT</sequence>
<evidence type="ECO:0000313" key="7">
    <source>
        <dbReference type="Proteomes" id="UP000831537"/>
    </source>
</evidence>
<dbReference type="Pfam" id="PF10263">
    <property type="entry name" value="SprT-like"/>
    <property type="match status" value="1"/>
</dbReference>
<dbReference type="InterPro" id="IPR035240">
    <property type="entry name" value="SprT_Zn_ribbon"/>
</dbReference>
<evidence type="ECO:0000313" key="6">
    <source>
        <dbReference type="EMBL" id="UOQ84307.1"/>
    </source>
</evidence>
<gene>
    <name evidence="6" type="ORF">MUN87_16575</name>
</gene>
<comment type="subcellular location">
    <subcellularLocation>
        <location evidence="4">Cytoplasm</location>
    </subcellularLocation>
</comment>
<evidence type="ECO:0000259" key="5">
    <source>
        <dbReference type="SMART" id="SM00731"/>
    </source>
</evidence>
<evidence type="ECO:0000256" key="3">
    <source>
        <dbReference type="ARBA" id="ARBA00022833"/>
    </source>
</evidence>
<dbReference type="Proteomes" id="UP000831537">
    <property type="component" value="Chromosome"/>
</dbReference>
<dbReference type="SMART" id="SM00731">
    <property type="entry name" value="SprT"/>
    <property type="match status" value="1"/>
</dbReference>
<dbReference type="RefSeq" id="WP_244741866.1">
    <property type="nucleotide sequence ID" value="NZ_CP095071.1"/>
</dbReference>
<accession>A0ABY4GLM3</accession>
<dbReference type="InterPro" id="IPR023524">
    <property type="entry name" value="Uncharacterised_SprT-like"/>
</dbReference>
<feature type="active site" evidence="4">
    <location>
        <position position="71"/>
    </location>
</feature>
<dbReference type="HAMAP" id="MF_00745">
    <property type="entry name" value="SprT_like"/>
    <property type="match status" value="1"/>
</dbReference>
<keyword evidence="2 4" id="KW-0479">Metal-binding</keyword>
<comment type="cofactor">
    <cofactor evidence="4">
        <name>Zn(2+)</name>
        <dbReference type="ChEBI" id="CHEBI:29105"/>
    </cofactor>
    <text evidence="4">Binds 1 zinc ion.</text>
</comment>
<dbReference type="Pfam" id="PF17283">
    <property type="entry name" value="Zn_ribbon_SprT"/>
    <property type="match status" value="1"/>
</dbReference>
<dbReference type="InterPro" id="IPR006640">
    <property type="entry name" value="SprT-like_domain"/>
</dbReference>
<keyword evidence="1 4" id="KW-0963">Cytoplasm</keyword>
<evidence type="ECO:0000256" key="4">
    <source>
        <dbReference type="HAMAP-Rule" id="MF_00745"/>
    </source>
</evidence>
<feature type="domain" description="SprT-like" evidence="5">
    <location>
        <begin position="7"/>
        <end position="150"/>
    </location>
</feature>
<feature type="binding site" evidence="4">
    <location>
        <position position="74"/>
    </location>
    <ligand>
        <name>Zn(2+)</name>
        <dbReference type="ChEBI" id="CHEBI:29105"/>
    </ligand>
</feature>